<dbReference type="Proteomes" id="UP000823674">
    <property type="component" value="Unassembled WGS sequence"/>
</dbReference>
<reference evidence="1 2" key="1">
    <citation type="submission" date="2021-03" db="EMBL/GenBank/DDBJ databases">
        <authorList>
            <person name="King G.J."/>
            <person name="Bancroft I."/>
            <person name="Baten A."/>
            <person name="Bloomfield J."/>
            <person name="Borpatragohain P."/>
            <person name="He Z."/>
            <person name="Irish N."/>
            <person name="Irwin J."/>
            <person name="Liu K."/>
            <person name="Mauleon R.P."/>
            <person name="Moore J."/>
            <person name="Morris R."/>
            <person name="Ostergaard L."/>
            <person name="Wang B."/>
            <person name="Wells R."/>
        </authorList>
    </citation>
    <scope>NUCLEOTIDE SEQUENCE [LARGE SCALE GENOMIC DNA]</scope>
    <source>
        <strain evidence="1">R-o-18</strain>
        <tissue evidence="1">Leaf</tissue>
    </source>
</reference>
<dbReference type="EMBL" id="JADBGQ010000062">
    <property type="protein sequence ID" value="KAG5373955.1"/>
    <property type="molecule type" value="Genomic_DNA"/>
</dbReference>
<proteinExistence type="predicted"/>
<evidence type="ECO:0000313" key="1">
    <source>
        <dbReference type="EMBL" id="KAG5373955.1"/>
    </source>
</evidence>
<organism evidence="1 2">
    <name type="scientific">Brassica rapa subsp. trilocularis</name>
    <dbReference type="NCBI Taxonomy" id="1813537"/>
    <lineage>
        <taxon>Eukaryota</taxon>
        <taxon>Viridiplantae</taxon>
        <taxon>Streptophyta</taxon>
        <taxon>Embryophyta</taxon>
        <taxon>Tracheophyta</taxon>
        <taxon>Spermatophyta</taxon>
        <taxon>Magnoliopsida</taxon>
        <taxon>eudicotyledons</taxon>
        <taxon>Gunneridae</taxon>
        <taxon>Pentapetalae</taxon>
        <taxon>rosids</taxon>
        <taxon>malvids</taxon>
        <taxon>Brassicales</taxon>
        <taxon>Brassicaceae</taxon>
        <taxon>Brassiceae</taxon>
        <taxon>Brassica</taxon>
    </lineage>
</organism>
<evidence type="ECO:0000313" key="2">
    <source>
        <dbReference type="Proteomes" id="UP000823674"/>
    </source>
</evidence>
<accession>A0ABQ7KKF8</accession>
<comment type="caution">
    <text evidence="1">The sequence shown here is derived from an EMBL/GenBank/DDBJ whole genome shotgun (WGS) entry which is preliminary data.</text>
</comment>
<name>A0ABQ7KKF8_BRACM</name>
<keyword evidence="2" id="KW-1185">Reference proteome</keyword>
<protein>
    <submittedName>
        <fullName evidence="1">Uncharacterized protein</fullName>
    </submittedName>
</protein>
<gene>
    <name evidence="1" type="primary">SC203g500060.1_BraROA</name>
    <name evidence="1" type="ORF">IGI04_042724</name>
</gene>
<sequence>MLGNLALAFKLVPACLKLSSLDQTLSKPSLLIQTPPGVFHSPNGCKVLPAHFHLTELHSLLHASPPDHADLNPLGYAPAPLIQIHSPSHDQEELFLQLLQLD</sequence>